<dbReference type="EMBL" id="ML213504">
    <property type="protein sequence ID" value="TFK55781.1"/>
    <property type="molecule type" value="Genomic_DNA"/>
</dbReference>
<proteinExistence type="predicted"/>
<gene>
    <name evidence="1" type="ORF">OE88DRAFT_659126</name>
</gene>
<sequence>MRSRSRGTPRTRPPERLEDLGWRHHQYAVQSAVVSVLALQTRTPTAHIAGYMRHAMHGVAGQTGRSEMLTLQDMSFNRRTPRGSCVQLCILAPSNHITNAGKDLKLGSLVLQSLSDLALTYPNLYRNLAW</sequence>
<keyword evidence="2" id="KW-1185">Reference proteome</keyword>
<dbReference type="Proteomes" id="UP000305948">
    <property type="component" value="Unassembled WGS sequence"/>
</dbReference>
<dbReference type="AlphaFoldDB" id="A0A5C3NQ28"/>
<reference evidence="1 2" key="1">
    <citation type="journal article" date="2019" name="Nat. Ecol. Evol.">
        <title>Megaphylogeny resolves global patterns of mushroom evolution.</title>
        <authorList>
            <person name="Varga T."/>
            <person name="Krizsan K."/>
            <person name="Foldi C."/>
            <person name="Dima B."/>
            <person name="Sanchez-Garcia M."/>
            <person name="Sanchez-Ramirez S."/>
            <person name="Szollosi G.J."/>
            <person name="Szarkandi J.G."/>
            <person name="Papp V."/>
            <person name="Albert L."/>
            <person name="Andreopoulos W."/>
            <person name="Angelini C."/>
            <person name="Antonin V."/>
            <person name="Barry K.W."/>
            <person name="Bougher N.L."/>
            <person name="Buchanan P."/>
            <person name="Buyck B."/>
            <person name="Bense V."/>
            <person name="Catcheside P."/>
            <person name="Chovatia M."/>
            <person name="Cooper J."/>
            <person name="Damon W."/>
            <person name="Desjardin D."/>
            <person name="Finy P."/>
            <person name="Geml J."/>
            <person name="Haridas S."/>
            <person name="Hughes K."/>
            <person name="Justo A."/>
            <person name="Karasinski D."/>
            <person name="Kautmanova I."/>
            <person name="Kiss B."/>
            <person name="Kocsube S."/>
            <person name="Kotiranta H."/>
            <person name="LaButti K.M."/>
            <person name="Lechner B.E."/>
            <person name="Liimatainen K."/>
            <person name="Lipzen A."/>
            <person name="Lukacs Z."/>
            <person name="Mihaltcheva S."/>
            <person name="Morgado L.N."/>
            <person name="Niskanen T."/>
            <person name="Noordeloos M.E."/>
            <person name="Ohm R.A."/>
            <person name="Ortiz-Santana B."/>
            <person name="Ovrebo C."/>
            <person name="Racz N."/>
            <person name="Riley R."/>
            <person name="Savchenko A."/>
            <person name="Shiryaev A."/>
            <person name="Soop K."/>
            <person name="Spirin V."/>
            <person name="Szebenyi C."/>
            <person name="Tomsovsky M."/>
            <person name="Tulloss R.E."/>
            <person name="Uehling J."/>
            <person name="Grigoriev I.V."/>
            <person name="Vagvolgyi C."/>
            <person name="Papp T."/>
            <person name="Martin F.M."/>
            <person name="Miettinen O."/>
            <person name="Hibbett D.S."/>
            <person name="Nagy L.G."/>
        </authorList>
    </citation>
    <scope>NUCLEOTIDE SEQUENCE [LARGE SCALE GENOMIC DNA]</scope>
    <source>
        <strain evidence="1 2">OMC1185</strain>
    </source>
</reference>
<protein>
    <submittedName>
        <fullName evidence="1">Uncharacterized protein</fullName>
    </submittedName>
</protein>
<accession>A0A5C3NQ28</accession>
<organism evidence="1 2">
    <name type="scientific">Heliocybe sulcata</name>
    <dbReference type="NCBI Taxonomy" id="5364"/>
    <lineage>
        <taxon>Eukaryota</taxon>
        <taxon>Fungi</taxon>
        <taxon>Dikarya</taxon>
        <taxon>Basidiomycota</taxon>
        <taxon>Agaricomycotina</taxon>
        <taxon>Agaricomycetes</taxon>
        <taxon>Gloeophyllales</taxon>
        <taxon>Gloeophyllaceae</taxon>
        <taxon>Heliocybe</taxon>
    </lineage>
</organism>
<evidence type="ECO:0000313" key="1">
    <source>
        <dbReference type="EMBL" id="TFK55781.1"/>
    </source>
</evidence>
<evidence type="ECO:0000313" key="2">
    <source>
        <dbReference type="Proteomes" id="UP000305948"/>
    </source>
</evidence>
<name>A0A5C3NQ28_9AGAM</name>